<evidence type="ECO:0000313" key="1">
    <source>
        <dbReference type="EMBL" id="KAA8532220.1"/>
    </source>
</evidence>
<dbReference type="AlphaFoldDB" id="A0A5J5ANI8"/>
<protein>
    <submittedName>
        <fullName evidence="1">Uncharacterized protein</fullName>
    </submittedName>
</protein>
<gene>
    <name evidence="1" type="ORF">F0562_032255</name>
</gene>
<dbReference type="Proteomes" id="UP000325577">
    <property type="component" value="Linkage Group LG19"/>
</dbReference>
<organism evidence="1 2">
    <name type="scientific">Nyssa sinensis</name>
    <dbReference type="NCBI Taxonomy" id="561372"/>
    <lineage>
        <taxon>Eukaryota</taxon>
        <taxon>Viridiplantae</taxon>
        <taxon>Streptophyta</taxon>
        <taxon>Embryophyta</taxon>
        <taxon>Tracheophyta</taxon>
        <taxon>Spermatophyta</taxon>
        <taxon>Magnoliopsida</taxon>
        <taxon>eudicotyledons</taxon>
        <taxon>Gunneridae</taxon>
        <taxon>Pentapetalae</taxon>
        <taxon>asterids</taxon>
        <taxon>Cornales</taxon>
        <taxon>Nyssaceae</taxon>
        <taxon>Nyssa</taxon>
    </lineage>
</organism>
<name>A0A5J5ANI8_9ASTE</name>
<proteinExistence type="predicted"/>
<reference evidence="1 2" key="1">
    <citation type="submission" date="2019-09" db="EMBL/GenBank/DDBJ databases">
        <title>A chromosome-level genome assembly of the Chinese tupelo Nyssa sinensis.</title>
        <authorList>
            <person name="Yang X."/>
            <person name="Kang M."/>
            <person name="Yang Y."/>
            <person name="Xiong H."/>
            <person name="Wang M."/>
            <person name="Zhang Z."/>
            <person name="Wang Z."/>
            <person name="Wu H."/>
            <person name="Ma T."/>
            <person name="Liu J."/>
            <person name="Xi Z."/>
        </authorList>
    </citation>
    <scope>NUCLEOTIDE SEQUENCE [LARGE SCALE GENOMIC DNA]</scope>
    <source>
        <strain evidence="1">J267</strain>
        <tissue evidence="1">Leaf</tissue>
    </source>
</reference>
<accession>A0A5J5ANI8</accession>
<evidence type="ECO:0000313" key="2">
    <source>
        <dbReference type="Proteomes" id="UP000325577"/>
    </source>
</evidence>
<sequence>MKVVLALSKIRRVIGVVTNSSADNVAPDPEILIVKAMEQRWVDGEGSDVGKWVSAACWQEAAAIEAAIAVPTVVFDAIQRIVESIECGCYGH</sequence>
<dbReference type="EMBL" id="CM018042">
    <property type="protein sequence ID" value="KAA8532220.1"/>
    <property type="molecule type" value="Genomic_DNA"/>
</dbReference>
<keyword evidence="2" id="KW-1185">Reference proteome</keyword>